<dbReference type="FunFam" id="3.30.1610.10:FF:000002">
    <property type="entry name" value="nuclear pore complex protein NUP98A"/>
    <property type="match status" value="1"/>
</dbReference>
<dbReference type="InterPro" id="IPR021967">
    <property type="entry name" value="Nup98_C"/>
</dbReference>
<evidence type="ECO:0000313" key="11">
    <source>
        <dbReference type="EMBL" id="CAH9139684.1"/>
    </source>
</evidence>
<comment type="subcellular location">
    <subcellularLocation>
        <location evidence="1">Nucleus</location>
        <location evidence="1">Nuclear pore complex</location>
    </subcellularLocation>
</comment>
<evidence type="ECO:0000256" key="2">
    <source>
        <dbReference type="ARBA" id="ARBA00022448"/>
    </source>
</evidence>
<feature type="domain" description="Peptidase S59" evidence="10">
    <location>
        <begin position="48"/>
        <end position="184"/>
    </location>
</feature>
<dbReference type="Pfam" id="PF12110">
    <property type="entry name" value="Nup96"/>
    <property type="match status" value="1"/>
</dbReference>
<evidence type="ECO:0000256" key="1">
    <source>
        <dbReference type="ARBA" id="ARBA00004567"/>
    </source>
</evidence>
<sequence length="1038" mass="117785">MRFDSGSTDLLHLPEFQCKRRRVSFNGEKKNSGQGLPDTNSSLPTLHSADYFTIPCLSELAFLESSRPGYCSRVVDFTVGRIGYGYIRFIGETDIRGLELDDIVKFRKHEVVVYEDESLKPAVGMGLNKPAEVTLSLKLGLLNQNNETSRKIIENLQLKTKRQGAHFISYDRKTGEWKFLVQHFSRFGLIDDEEEDITMDDVSAEVQLPLHVNGGEVSDVDDAETSLTDTTLLSHSLPAHLGLDPIKMNEMRMLMFPSLGEEADLGNHDSRLPLNRRPLLNRESSRFQKSNPHLIRKTPLALIEYSTSSFGSRSPGSRLMFQKNNGVHFKSTNAEGFKLEAKQRTPVTGSHSCNVVDSALFMGRSFRVGWGPNGILVHSGAPIGSNESIISSVINLEKVSIDKVARDENNRISHELVDSFFASPLNLHKEINHETQEVEVGNCTLKLQKLICDSYTLPDICRSYIETVEDQLEVPGLSLSSRMVLVHQVMVWELIKVLFSSRKVSGKLKSQEDNDSEKEMVYEGRESTPDVDPEALPLIRRAEFSYWLQESVCHRVQEEVSSLDESGQLQHIFLLLTGRQLDAATDLAASRGDVRLACLLSQAGGFTESRLDINKQIEIWRINGLDFSFVEMERVRIFQLLAGDIHLALQDVNIDWKRFLGLLMWYHLSPDTPLPLVFRSYQQLLNEGKAPSPVPIYIDEGSVEEESLNSHKEEKYDLSYYLMLLHANQECDFGVLKAMFSAFASTNDPFDYHMIWHQRAVLEAIGVVNSHDLHVLDMGLISQLLCLGQCHWAIYVALHMPYRDDFPYLQANVIREILFQYCEAWSSQDSQREFIEDLGIPSPWIHEALAMYHSYLDDCSKALEHFLKCGGYWQKSHTIFMTSVAHSLYLSGDHLEIFRIATSMESHKEEIEDWDLGAGIYLSFYLLRSSLKEDNDTMNEVDSLENKNSACADFISHLNESLAVWSSKLPLDARVVYSMMGEEICNLLLSHTCEGSTREVQLWCFDTVFKAPISEDLRKCHLQEAVSCFTSYLSELVS</sequence>
<keyword evidence="5" id="KW-0811">Translocation</keyword>
<dbReference type="GO" id="GO:0015031">
    <property type="term" value="P:protein transport"/>
    <property type="evidence" value="ECO:0007669"/>
    <property type="project" value="UniProtKB-KW"/>
</dbReference>
<dbReference type="GO" id="GO:0017056">
    <property type="term" value="F:structural constituent of nuclear pore"/>
    <property type="evidence" value="ECO:0007669"/>
    <property type="project" value="InterPro"/>
</dbReference>
<dbReference type="Pfam" id="PF04096">
    <property type="entry name" value="Nucleoporin2"/>
    <property type="match status" value="1"/>
</dbReference>
<dbReference type="InterPro" id="IPR007230">
    <property type="entry name" value="Nup98_auto-Pept-S59_dom"/>
</dbReference>
<evidence type="ECO:0000256" key="3">
    <source>
        <dbReference type="ARBA" id="ARBA00022816"/>
    </source>
</evidence>
<comment type="subunit">
    <text evidence="8">Part of the nuclear pore complex (NPC). The NPC has an eight-fold symmetrical structure comprising a central transport channel and two rings, the cytoplasmic and nuclear rings, to which eight filaments are attached. The cytoplasmic filaments have loose ends, while the nuclear filaments are joined in a distal ring, forming a nuclear basket. NPCs are highly dynamic in configuration and composition, and can be devided in 3 subcomplexes, the NUP62 subcomplex, the NUP107-160 subcomplex and the NUP93 subcomplex, containing approximately 30 different nucleoporin proteins.</text>
</comment>
<feature type="compositionally biased region" description="Basic and acidic residues" evidence="9">
    <location>
        <begin position="509"/>
        <end position="528"/>
    </location>
</feature>
<name>A0AAV0FVF2_9ASTE</name>
<dbReference type="InterPro" id="IPR037665">
    <property type="entry name" value="Nucleoporin_S59-like"/>
</dbReference>
<dbReference type="GO" id="GO:0051028">
    <property type="term" value="P:mRNA transport"/>
    <property type="evidence" value="ECO:0007669"/>
    <property type="project" value="UniProtKB-KW"/>
</dbReference>
<evidence type="ECO:0000259" key="10">
    <source>
        <dbReference type="PROSITE" id="PS51434"/>
    </source>
</evidence>
<keyword evidence="12" id="KW-1185">Reference proteome</keyword>
<dbReference type="AlphaFoldDB" id="A0AAV0FVF2"/>
<keyword evidence="7" id="KW-0539">Nucleus</keyword>
<evidence type="ECO:0000256" key="4">
    <source>
        <dbReference type="ARBA" id="ARBA00022927"/>
    </source>
</evidence>
<evidence type="ECO:0000256" key="8">
    <source>
        <dbReference type="ARBA" id="ARBA00065263"/>
    </source>
</evidence>
<keyword evidence="4" id="KW-0653">Protein transport</keyword>
<proteinExistence type="predicted"/>
<protein>
    <recommendedName>
        <fullName evidence="10">Peptidase S59 domain-containing protein</fullName>
    </recommendedName>
</protein>
<dbReference type="InterPro" id="IPR036903">
    <property type="entry name" value="Nup98_auto-Pept-S59_dom_sf"/>
</dbReference>
<evidence type="ECO:0000256" key="7">
    <source>
        <dbReference type="ARBA" id="ARBA00023242"/>
    </source>
</evidence>
<dbReference type="EMBL" id="CAMAPF010001018">
    <property type="protein sequence ID" value="CAH9139684.1"/>
    <property type="molecule type" value="Genomic_DNA"/>
</dbReference>
<feature type="region of interest" description="Disordered" evidence="9">
    <location>
        <begin position="509"/>
        <end position="529"/>
    </location>
</feature>
<keyword evidence="2" id="KW-0813">Transport</keyword>
<reference evidence="11" key="1">
    <citation type="submission" date="2022-07" db="EMBL/GenBank/DDBJ databases">
        <authorList>
            <person name="Macas J."/>
            <person name="Novak P."/>
            <person name="Neumann P."/>
        </authorList>
    </citation>
    <scope>NUCLEOTIDE SEQUENCE</scope>
</reference>
<dbReference type="PANTHER" id="PTHR23198:SF26">
    <property type="entry name" value="NUCLEAR PORE COMPLEX PROTEIN NUP96"/>
    <property type="match status" value="1"/>
</dbReference>
<dbReference type="Gene3D" id="1.25.40.690">
    <property type="match status" value="1"/>
</dbReference>
<dbReference type="GO" id="GO:0005643">
    <property type="term" value="C:nuclear pore"/>
    <property type="evidence" value="ECO:0007669"/>
    <property type="project" value="UniProtKB-SubCell"/>
</dbReference>
<dbReference type="SUPFAM" id="SSF82215">
    <property type="entry name" value="C-terminal autoproteolytic domain of nucleoporin nup98"/>
    <property type="match status" value="1"/>
</dbReference>
<evidence type="ECO:0000256" key="6">
    <source>
        <dbReference type="ARBA" id="ARBA00023132"/>
    </source>
</evidence>
<evidence type="ECO:0000313" key="12">
    <source>
        <dbReference type="Proteomes" id="UP001152523"/>
    </source>
</evidence>
<dbReference type="Proteomes" id="UP001152523">
    <property type="component" value="Unassembled WGS sequence"/>
</dbReference>
<comment type="caution">
    <text evidence="11">The sequence shown here is derived from an EMBL/GenBank/DDBJ whole genome shotgun (WGS) entry which is preliminary data.</text>
</comment>
<organism evidence="11 12">
    <name type="scientific">Cuscuta epithymum</name>
    <dbReference type="NCBI Taxonomy" id="186058"/>
    <lineage>
        <taxon>Eukaryota</taxon>
        <taxon>Viridiplantae</taxon>
        <taxon>Streptophyta</taxon>
        <taxon>Embryophyta</taxon>
        <taxon>Tracheophyta</taxon>
        <taxon>Spermatophyta</taxon>
        <taxon>Magnoliopsida</taxon>
        <taxon>eudicotyledons</taxon>
        <taxon>Gunneridae</taxon>
        <taxon>Pentapetalae</taxon>
        <taxon>asterids</taxon>
        <taxon>lamiids</taxon>
        <taxon>Solanales</taxon>
        <taxon>Convolvulaceae</taxon>
        <taxon>Cuscuteae</taxon>
        <taxon>Cuscuta</taxon>
        <taxon>Cuscuta subgen. Cuscuta</taxon>
    </lineage>
</organism>
<gene>
    <name evidence="11" type="ORF">CEPIT_LOCUS37774</name>
</gene>
<dbReference type="PANTHER" id="PTHR23198">
    <property type="entry name" value="NUCLEOPORIN"/>
    <property type="match status" value="1"/>
</dbReference>
<dbReference type="GO" id="GO:0048573">
    <property type="term" value="P:photoperiodism, flowering"/>
    <property type="evidence" value="ECO:0007669"/>
    <property type="project" value="UniProtKB-ARBA"/>
</dbReference>
<keyword evidence="3" id="KW-0509">mRNA transport</keyword>
<evidence type="ECO:0000256" key="5">
    <source>
        <dbReference type="ARBA" id="ARBA00023010"/>
    </source>
</evidence>
<evidence type="ECO:0000256" key="9">
    <source>
        <dbReference type="SAM" id="MobiDB-lite"/>
    </source>
</evidence>
<keyword evidence="6" id="KW-0906">Nuclear pore complex</keyword>
<dbReference type="Gene3D" id="3.30.1610.10">
    <property type="entry name" value="Peptidase S59, nucleoporin"/>
    <property type="match status" value="1"/>
</dbReference>
<dbReference type="PROSITE" id="PS51434">
    <property type="entry name" value="NUP_C"/>
    <property type="match status" value="1"/>
</dbReference>
<accession>A0AAV0FVF2</accession>